<keyword evidence="3" id="KW-1185">Reference proteome</keyword>
<dbReference type="EMBL" id="OBEK01000003">
    <property type="protein sequence ID" value="SNZ13959.1"/>
    <property type="molecule type" value="Genomic_DNA"/>
</dbReference>
<dbReference type="CDD" id="cd02947">
    <property type="entry name" value="TRX_family"/>
    <property type="match status" value="1"/>
</dbReference>
<dbReference type="AlphaFoldDB" id="A0A285NWY8"/>
<protein>
    <submittedName>
        <fullName evidence="2">Thioredoxin</fullName>
    </submittedName>
</protein>
<organism evidence="2 3">
    <name type="scientific">Terribacillus aidingensis</name>
    <dbReference type="NCBI Taxonomy" id="586416"/>
    <lineage>
        <taxon>Bacteria</taxon>
        <taxon>Bacillati</taxon>
        <taxon>Bacillota</taxon>
        <taxon>Bacilli</taxon>
        <taxon>Bacillales</taxon>
        <taxon>Bacillaceae</taxon>
        <taxon>Terribacillus</taxon>
    </lineage>
</organism>
<dbReference type="Proteomes" id="UP000219356">
    <property type="component" value="Unassembled WGS sequence"/>
</dbReference>
<dbReference type="InterPro" id="IPR036249">
    <property type="entry name" value="Thioredoxin-like_sf"/>
</dbReference>
<sequence length="106" mass="11876">MQLHSMEAAERFINENQLAVLFISSPGCSVCEALLPRIRELAASQPDVQLGYTDASEVQEVVGRFMAFGAPTILVFAEGKEQFREGRFVRLEDFAEKLKKIISLIK</sequence>
<dbReference type="Pfam" id="PF00085">
    <property type="entry name" value="Thioredoxin"/>
    <property type="match status" value="1"/>
</dbReference>
<dbReference type="InterPro" id="IPR013766">
    <property type="entry name" value="Thioredoxin_domain"/>
</dbReference>
<name>A0A285NWY8_9BACI</name>
<evidence type="ECO:0000313" key="2">
    <source>
        <dbReference type="EMBL" id="SNZ13959.1"/>
    </source>
</evidence>
<evidence type="ECO:0000313" key="3">
    <source>
        <dbReference type="Proteomes" id="UP000219356"/>
    </source>
</evidence>
<feature type="domain" description="Thioredoxin" evidence="1">
    <location>
        <begin position="11"/>
        <end position="84"/>
    </location>
</feature>
<evidence type="ECO:0000259" key="1">
    <source>
        <dbReference type="Pfam" id="PF00085"/>
    </source>
</evidence>
<proteinExistence type="predicted"/>
<reference evidence="3" key="1">
    <citation type="submission" date="2017-09" db="EMBL/GenBank/DDBJ databases">
        <authorList>
            <person name="Varghese N."/>
            <person name="Submissions S."/>
        </authorList>
    </citation>
    <scope>NUCLEOTIDE SEQUENCE [LARGE SCALE GENOMIC DNA]</scope>
    <source>
        <strain evidence="3">CGMCC 1.8913</strain>
    </source>
</reference>
<dbReference type="SUPFAM" id="SSF52833">
    <property type="entry name" value="Thioredoxin-like"/>
    <property type="match status" value="1"/>
</dbReference>
<dbReference type="RefSeq" id="WP_097042043.1">
    <property type="nucleotide sequence ID" value="NZ_OBEK01000003.1"/>
</dbReference>
<dbReference type="OrthoDB" id="411356at2"/>
<dbReference type="Gene3D" id="3.40.30.10">
    <property type="entry name" value="Glutaredoxin"/>
    <property type="match status" value="1"/>
</dbReference>
<accession>A0A285NWY8</accession>
<gene>
    <name evidence="2" type="ORF">SAMN05421503_2177</name>
</gene>